<dbReference type="NCBIfam" id="TIGR00413">
    <property type="entry name" value="rlpA"/>
    <property type="match status" value="1"/>
</dbReference>
<keyword evidence="6" id="KW-0449">Lipoprotein</keyword>
<dbReference type="InterPro" id="IPR009009">
    <property type="entry name" value="RlpA-like_DPBB"/>
</dbReference>
<evidence type="ECO:0000256" key="3">
    <source>
        <dbReference type="HAMAP-Rule" id="MF_02071"/>
    </source>
</evidence>
<dbReference type="EMBL" id="LJZR01000013">
    <property type="protein sequence ID" value="KPQ35243.1"/>
    <property type="molecule type" value="Genomic_DNA"/>
</dbReference>
<reference evidence="6 7" key="1">
    <citation type="submission" date="2015-09" db="EMBL/GenBank/DDBJ databases">
        <title>Identification and resolution of microdiversity through metagenomic sequencing of parallel consortia.</title>
        <authorList>
            <person name="Nelson W.C."/>
            <person name="Romine M.F."/>
            <person name="Lindemann S.R."/>
        </authorList>
    </citation>
    <scope>NUCLEOTIDE SEQUENCE [LARGE SCALE GENOMIC DNA]</scope>
    <source>
        <strain evidence="6">Ana</strain>
    </source>
</reference>
<organism evidence="6 7">
    <name type="scientific">Phormidesmis priestleyi Ana</name>
    <dbReference type="NCBI Taxonomy" id="1666911"/>
    <lineage>
        <taxon>Bacteria</taxon>
        <taxon>Bacillati</taxon>
        <taxon>Cyanobacteriota</taxon>
        <taxon>Cyanophyceae</taxon>
        <taxon>Leptolyngbyales</taxon>
        <taxon>Leptolyngbyaceae</taxon>
        <taxon>Phormidesmis</taxon>
    </lineage>
</organism>
<keyword evidence="2 3" id="KW-0961">Cell wall biogenesis/degradation</keyword>
<dbReference type="EC" id="4.2.2.-" evidence="3"/>
<dbReference type="GO" id="GO:0000270">
    <property type="term" value="P:peptidoglycan metabolic process"/>
    <property type="evidence" value="ECO:0007669"/>
    <property type="project" value="UniProtKB-UniRule"/>
</dbReference>
<dbReference type="GO" id="GO:0008932">
    <property type="term" value="F:lytic endotransglycosylase activity"/>
    <property type="evidence" value="ECO:0007669"/>
    <property type="project" value="UniProtKB-UniRule"/>
</dbReference>
<comment type="caution">
    <text evidence="6">The sequence shown here is derived from an EMBL/GenBank/DDBJ whole genome shotgun (WGS) entry which is preliminary data.</text>
</comment>
<evidence type="ECO:0000256" key="2">
    <source>
        <dbReference type="ARBA" id="ARBA00023316"/>
    </source>
</evidence>
<dbReference type="InterPro" id="IPR036908">
    <property type="entry name" value="RlpA-like_sf"/>
</dbReference>
<evidence type="ECO:0000313" key="6">
    <source>
        <dbReference type="EMBL" id="KPQ35243.1"/>
    </source>
</evidence>
<evidence type="ECO:0000256" key="4">
    <source>
        <dbReference type="RuleBase" id="RU003495"/>
    </source>
</evidence>
<dbReference type="Gene3D" id="2.40.40.10">
    <property type="entry name" value="RlpA-like domain"/>
    <property type="match status" value="1"/>
</dbReference>
<comment type="function">
    <text evidence="3">Lytic transglycosylase with a strong preference for naked glycan strands that lack stem peptides.</text>
</comment>
<dbReference type="GO" id="GO:0071555">
    <property type="term" value="P:cell wall organization"/>
    <property type="evidence" value="ECO:0007669"/>
    <property type="project" value="UniProtKB-KW"/>
</dbReference>
<dbReference type="CDD" id="cd22268">
    <property type="entry name" value="DPBB_RlpA-like"/>
    <property type="match status" value="1"/>
</dbReference>
<protein>
    <recommendedName>
        <fullName evidence="3">Probable endolytic peptidoglycan transglycosylase RlpA</fullName>
        <ecNumber evidence="3">4.2.2.-</ecNumber>
    </recommendedName>
</protein>
<sequence length="405" mass="44166">MDAPVLPPSQEAIPAVVAIATTHPSAALPVTPEANLSVRVLDMSVLPTAVANRPTHLPAPTARPNAVYRLRSFRFLSQALRSVRLGHLLNSAQYLNSLNSAHYSAVAPKTLIKTVPSGQTKGDGWKSWAATADIEVAAVMATTEAIEAENKPWAEAIATQCLPQANRKPKTGPAYRISLRNQTRSQTLGYVADKNRADQVGQQLRQLIRQGMFNAEAIAPRSIEPLHEINREINHEINREITVAANGHDLISIDDTMAEEIGYSPEWAAVAWANNLRMALKAEPLHVGDLHSGLKNLADSSITMQGTASWYGPYFHGRRTANGEIYNQHELTVAHKSLPFGTHLKVRNLLNDKTVVVRVNDRGPYVGERSLDLSKAAAQCLGSDDVGVIPYEAIILKKTATRPHL</sequence>
<dbReference type="PANTHER" id="PTHR34183:SF1">
    <property type="entry name" value="ENDOLYTIC PEPTIDOGLYCAN TRANSGLYCOSYLASE RLPA"/>
    <property type="match status" value="1"/>
</dbReference>
<comment type="similarity">
    <text evidence="3 4">Belongs to the RlpA family.</text>
</comment>
<dbReference type="SUPFAM" id="SSF50685">
    <property type="entry name" value="Barwin-like endoglucanases"/>
    <property type="match status" value="1"/>
</dbReference>
<feature type="domain" description="RlpA-like protein double-psi beta-barrel" evidence="5">
    <location>
        <begin position="304"/>
        <end position="390"/>
    </location>
</feature>
<keyword evidence="1 3" id="KW-0456">Lyase</keyword>
<dbReference type="Pfam" id="PF03330">
    <property type="entry name" value="DPBB_1"/>
    <property type="match status" value="1"/>
</dbReference>
<dbReference type="PATRIC" id="fig|1666911.3.peg.446"/>
<evidence type="ECO:0000259" key="5">
    <source>
        <dbReference type="Pfam" id="PF03330"/>
    </source>
</evidence>
<dbReference type="PANTHER" id="PTHR34183">
    <property type="entry name" value="ENDOLYTIC PEPTIDOGLYCAN TRANSGLYCOSYLASE RLPA"/>
    <property type="match status" value="1"/>
</dbReference>
<accession>A0A0P7YY92</accession>
<evidence type="ECO:0000313" key="7">
    <source>
        <dbReference type="Proteomes" id="UP000050465"/>
    </source>
</evidence>
<evidence type="ECO:0000256" key="1">
    <source>
        <dbReference type="ARBA" id="ARBA00023239"/>
    </source>
</evidence>
<proteinExistence type="inferred from homology"/>
<dbReference type="Proteomes" id="UP000050465">
    <property type="component" value="Unassembled WGS sequence"/>
</dbReference>
<dbReference type="STRING" id="1666911.HLUCCA11_11160"/>
<dbReference type="AlphaFoldDB" id="A0A0P7YY92"/>
<dbReference type="HAMAP" id="MF_02071">
    <property type="entry name" value="RlpA"/>
    <property type="match status" value="1"/>
</dbReference>
<dbReference type="InterPro" id="IPR012997">
    <property type="entry name" value="RplA"/>
</dbReference>
<gene>
    <name evidence="6" type="primary">rlpA-2</name>
    <name evidence="3" type="synonym">rlpA</name>
    <name evidence="6" type="ORF">HLUCCA11_11160</name>
</gene>
<name>A0A0P7YY92_9CYAN</name>
<dbReference type="InterPro" id="IPR034718">
    <property type="entry name" value="RlpA"/>
</dbReference>